<dbReference type="RefSeq" id="WP_172735225.1">
    <property type="nucleotide sequence ID" value="NZ_MN433457.1"/>
</dbReference>
<sequence length="55" mass="6023">MRPSNGMKLGAYPVLEEDVARLSPLIYEHINILGRYVLCGTGRGRPRRAASAAQP</sequence>
<gene>
    <name evidence="1" type="ORF">pNK546KPC_0441</name>
</gene>
<dbReference type="AlphaFoldDB" id="A0A5P9WAY9"/>
<accession>A0A5P9WAY9</accession>
<name>A0A5P9WAY9_PSEAI</name>
<reference evidence="1" key="1">
    <citation type="submission" date="2019-09" db="EMBL/GenBank/DDBJ databases">
        <authorList>
            <person name="Li Z."/>
        </authorList>
    </citation>
    <scope>NUCLEOTIDE SEQUENCE</scope>
    <source>
        <strain evidence="1">PAB546</strain>
        <plasmid evidence="1">pNK546-KPC</plasmid>
    </source>
</reference>
<geneLocation type="plasmid" evidence="1">
    <name>pNK546-KPC</name>
</geneLocation>
<evidence type="ECO:0000313" key="1">
    <source>
        <dbReference type="EMBL" id="QFX78651.1"/>
    </source>
</evidence>
<protein>
    <submittedName>
        <fullName evidence="1">Uncharacterized protein</fullName>
    </submittedName>
</protein>
<organism evidence="1">
    <name type="scientific">Pseudomonas aeruginosa</name>
    <dbReference type="NCBI Taxonomy" id="287"/>
    <lineage>
        <taxon>Bacteria</taxon>
        <taxon>Pseudomonadati</taxon>
        <taxon>Pseudomonadota</taxon>
        <taxon>Gammaproteobacteria</taxon>
        <taxon>Pseudomonadales</taxon>
        <taxon>Pseudomonadaceae</taxon>
        <taxon>Pseudomonas</taxon>
    </lineage>
</organism>
<dbReference type="EMBL" id="MN433457">
    <property type="protein sequence ID" value="QFX78651.1"/>
    <property type="molecule type" value="Genomic_DNA"/>
</dbReference>
<proteinExistence type="predicted"/>
<keyword evidence="1" id="KW-0614">Plasmid</keyword>